<organism evidence="1 2">
    <name type="scientific">Elysia marginata</name>
    <dbReference type="NCBI Taxonomy" id="1093978"/>
    <lineage>
        <taxon>Eukaryota</taxon>
        <taxon>Metazoa</taxon>
        <taxon>Spiralia</taxon>
        <taxon>Lophotrochozoa</taxon>
        <taxon>Mollusca</taxon>
        <taxon>Gastropoda</taxon>
        <taxon>Heterobranchia</taxon>
        <taxon>Euthyneura</taxon>
        <taxon>Panpulmonata</taxon>
        <taxon>Sacoglossa</taxon>
        <taxon>Placobranchoidea</taxon>
        <taxon>Plakobranchidae</taxon>
        <taxon>Elysia</taxon>
    </lineage>
</organism>
<dbReference type="AlphaFoldDB" id="A0AAV4JVX8"/>
<evidence type="ECO:0000313" key="1">
    <source>
        <dbReference type="EMBL" id="GFS26143.1"/>
    </source>
</evidence>
<reference evidence="1 2" key="1">
    <citation type="journal article" date="2021" name="Elife">
        <title>Chloroplast acquisition without the gene transfer in kleptoplastic sea slugs, Plakobranchus ocellatus.</title>
        <authorList>
            <person name="Maeda T."/>
            <person name="Takahashi S."/>
            <person name="Yoshida T."/>
            <person name="Shimamura S."/>
            <person name="Takaki Y."/>
            <person name="Nagai Y."/>
            <person name="Toyoda A."/>
            <person name="Suzuki Y."/>
            <person name="Arimoto A."/>
            <person name="Ishii H."/>
            <person name="Satoh N."/>
            <person name="Nishiyama T."/>
            <person name="Hasebe M."/>
            <person name="Maruyama T."/>
            <person name="Minagawa J."/>
            <person name="Obokata J."/>
            <person name="Shigenobu S."/>
        </authorList>
    </citation>
    <scope>NUCLEOTIDE SEQUENCE [LARGE SCALE GENOMIC DNA]</scope>
</reference>
<dbReference type="EMBL" id="BMAT01010395">
    <property type="protein sequence ID" value="GFS26143.1"/>
    <property type="molecule type" value="Genomic_DNA"/>
</dbReference>
<proteinExistence type="predicted"/>
<dbReference type="Proteomes" id="UP000762676">
    <property type="component" value="Unassembled WGS sequence"/>
</dbReference>
<name>A0AAV4JVX8_9GAST</name>
<evidence type="ECO:0000313" key="2">
    <source>
        <dbReference type="Proteomes" id="UP000762676"/>
    </source>
</evidence>
<dbReference type="Gene3D" id="3.10.620.30">
    <property type="match status" value="1"/>
</dbReference>
<gene>
    <name evidence="1" type="ORF">ElyMa_005204200</name>
</gene>
<keyword evidence="2" id="KW-1185">Reference proteome</keyword>
<accession>A0AAV4JVX8</accession>
<protein>
    <recommendedName>
        <fullName evidence="3">Transglutaminase-like domain-containing protein</fullName>
    </recommendedName>
</protein>
<sequence length="209" mass="24419">MFSVIKKAVLLYAVNLALRSIWDGFSASNGDGLGFVDNSQRKVKDGSQYDYLFPKPKYTELVILENTTIHNTVKFMLKNAKKYAWQTANISRLLLGSTRLETLRRVFKFTFDHIAYRLDDDETEQVRTPARTWHDRRTGVDCDCFTVFIASILENLKIHYKMRVADYTGNGFQHIYIVVPDGNKEVFLDPVIREFNRQKPYLEKKDYVQ</sequence>
<evidence type="ECO:0008006" key="3">
    <source>
        <dbReference type="Google" id="ProtNLM"/>
    </source>
</evidence>
<comment type="caution">
    <text evidence="1">The sequence shown here is derived from an EMBL/GenBank/DDBJ whole genome shotgun (WGS) entry which is preliminary data.</text>
</comment>